<keyword evidence="1" id="KW-0479">Metal-binding</keyword>
<dbReference type="SUPFAM" id="SSF46548">
    <property type="entry name" value="alpha-helical ferredoxin"/>
    <property type="match status" value="1"/>
</dbReference>
<dbReference type="InterPro" id="IPR017896">
    <property type="entry name" value="4Fe4S_Fe-S-bd"/>
</dbReference>
<name>A0A4V2SWK3_9FIRM</name>
<evidence type="ECO:0000256" key="1">
    <source>
        <dbReference type="ARBA" id="ARBA00022723"/>
    </source>
</evidence>
<comment type="caution">
    <text evidence="5">The sequence shown here is derived from an EMBL/GenBank/DDBJ whole genome shotgun (WGS) entry which is preliminary data.</text>
</comment>
<evidence type="ECO:0000313" key="6">
    <source>
        <dbReference type="Proteomes" id="UP000294813"/>
    </source>
</evidence>
<dbReference type="GO" id="GO:0051536">
    <property type="term" value="F:iron-sulfur cluster binding"/>
    <property type="evidence" value="ECO:0007669"/>
    <property type="project" value="UniProtKB-KW"/>
</dbReference>
<dbReference type="Proteomes" id="UP000294813">
    <property type="component" value="Unassembled WGS sequence"/>
</dbReference>
<keyword evidence="3" id="KW-0411">Iron-sulfur</keyword>
<dbReference type="PROSITE" id="PS00198">
    <property type="entry name" value="4FE4S_FER_1"/>
    <property type="match status" value="2"/>
</dbReference>
<evidence type="ECO:0000259" key="4">
    <source>
        <dbReference type="PROSITE" id="PS51379"/>
    </source>
</evidence>
<dbReference type="GO" id="GO:0046872">
    <property type="term" value="F:metal ion binding"/>
    <property type="evidence" value="ECO:0007669"/>
    <property type="project" value="UniProtKB-KW"/>
</dbReference>
<keyword evidence="2" id="KW-0408">Iron</keyword>
<proteinExistence type="predicted"/>
<dbReference type="InterPro" id="IPR009051">
    <property type="entry name" value="Helical_ferredxn"/>
</dbReference>
<protein>
    <submittedName>
        <fullName evidence="5">4Fe-4S dicluster protein</fullName>
    </submittedName>
</protein>
<evidence type="ECO:0000256" key="2">
    <source>
        <dbReference type="ARBA" id="ARBA00023004"/>
    </source>
</evidence>
<feature type="domain" description="4Fe-4S ferredoxin-type" evidence="4">
    <location>
        <begin position="187"/>
        <end position="218"/>
    </location>
</feature>
<keyword evidence="6" id="KW-1185">Reference proteome</keyword>
<organism evidence="5 6">
    <name type="scientific">Heliophilum fasciatum</name>
    <dbReference type="NCBI Taxonomy" id="35700"/>
    <lineage>
        <taxon>Bacteria</taxon>
        <taxon>Bacillati</taxon>
        <taxon>Bacillota</taxon>
        <taxon>Clostridia</taxon>
        <taxon>Eubacteriales</taxon>
        <taxon>Heliobacteriaceae</taxon>
        <taxon>Heliophilum</taxon>
    </lineage>
</organism>
<gene>
    <name evidence="5" type="ORF">EDD73_12044</name>
</gene>
<feature type="domain" description="4Fe-4S ferredoxin-type" evidence="4">
    <location>
        <begin position="240"/>
        <end position="269"/>
    </location>
</feature>
<dbReference type="Gene3D" id="1.10.1060.10">
    <property type="entry name" value="Alpha-helical ferredoxin"/>
    <property type="match status" value="1"/>
</dbReference>
<dbReference type="AlphaFoldDB" id="A0A4V2SWK3"/>
<dbReference type="InterPro" id="IPR017900">
    <property type="entry name" value="4Fe4S_Fe_S_CS"/>
</dbReference>
<evidence type="ECO:0000256" key="3">
    <source>
        <dbReference type="ARBA" id="ARBA00023014"/>
    </source>
</evidence>
<dbReference type="Pfam" id="PF13183">
    <property type="entry name" value="Fer4_8"/>
    <property type="match status" value="1"/>
</dbReference>
<sequence length="307" mass="33519">MKELHNVNVAMRTLARELLESGTVAGVYGWKKGSRPTLTSPLYIQDAAKADRLAYDQYAVSNLSALLLDHRNNDKKRAIFVKGCDSRGVVRLLQDQQITPEQVLVIGLPCPGMVDEAGSLLTKCAECRFPNPVMADQVLGGVEVSKQPSAPTGVTAEAARKVGVGSRAGERMAQVAQLEGKTAAEKEAYWAEQHDKCIRCYACRNVCPACNCRDCIFDTEKKGWVSKAATSSANAFFAITRAMHVAGRCVDCGECERVCPMDIPIMTVNRKLQQDIEALFGPYDAGVDETVVPPLGRYQTDDPEEFL</sequence>
<dbReference type="RefSeq" id="WP_243116887.1">
    <property type="nucleotide sequence ID" value="NZ_JAOQNU010000019.1"/>
</dbReference>
<dbReference type="EMBL" id="SLXT01000020">
    <property type="protein sequence ID" value="TCP62626.1"/>
    <property type="molecule type" value="Genomic_DNA"/>
</dbReference>
<accession>A0A4V2SWK3</accession>
<dbReference type="PROSITE" id="PS51379">
    <property type="entry name" value="4FE4S_FER_2"/>
    <property type="match status" value="2"/>
</dbReference>
<reference evidence="5 6" key="1">
    <citation type="submission" date="2019-03" db="EMBL/GenBank/DDBJ databases">
        <title>Genomic Encyclopedia of Type Strains, Phase IV (KMG-IV): sequencing the most valuable type-strain genomes for metagenomic binning, comparative biology and taxonomic classification.</title>
        <authorList>
            <person name="Goeker M."/>
        </authorList>
    </citation>
    <scope>NUCLEOTIDE SEQUENCE [LARGE SCALE GENOMIC DNA]</scope>
    <source>
        <strain evidence="5 6">DSM 11170</strain>
    </source>
</reference>
<evidence type="ECO:0000313" key="5">
    <source>
        <dbReference type="EMBL" id="TCP62626.1"/>
    </source>
</evidence>